<proteinExistence type="predicted"/>
<comment type="caution">
    <text evidence="3">The sequence shown here is derived from an EMBL/GenBank/DDBJ whole genome shotgun (WGS) entry which is preliminary data.</text>
</comment>
<feature type="transmembrane region" description="Helical" evidence="2">
    <location>
        <begin position="89"/>
        <end position="110"/>
    </location>
</feature>
<reference evidence="3 4" key="1">
    <citation type="submission" date="2019-02" db="EMBL/GenBank/DDBJ databases">
        <title>Sequencing the genomes of 1000 actinobacteria strains.</title>
        <authorList>
            <person name="Klenk H.-P."/>
        </authorList>
    </citation>
    <scope>NUCLEOTIDE SEQUENCE [LARGE SCALE GENOMIC DNA]</scope>
    <source>
        <strain evidence="3 4">DSM 18319</strain>
    </source>
</reference>
<keyword evidence="2" id="KW-0472">Membrane</keyword>
<dbReference type="OrthoDB" id="3818356at2"/>
<feature type="region of interest" description="Disordered" evidence="1">
    <location>
        <begin position="1"/>
        <end position="22"/>
    </location>
</feature>
<accession>A0A4Q8ASA3</accession>
<keyword evidence="4" id="KW-1185">Reference proteome</keyword>
<keyword evidence="2" id="KW-0812">Transmembrane</keyword>
<organism evidence="3 4">
    <name type="scientific">Microterricola gilva</name>
    <dbReference type="NCBI Taxonomy" id="393267"/>
    <lineage>
        <taxon>Bacteria</taxon>
        <taxon>Bacillati</taxon>
        <taxon>Actinomycetota</taxon>
        <taxon>Actinomycetes</taxon>
        <taxon>Micrococcales</taxon>
        <taxon>Microbacteriaceae</taxon>
        <taxon>Microterricola</taxon>
    </lineage>
</organism>
<dbReference type="EMBL" id="SHLC01000001">
    <property type="protein sequence ID" value="RZU67025.1"/>
    <property type="molecule type" value="Genomic_DNA"/>
</dbReference>
<evidence type="ECO:0000313" key="4">
    <source>
        <dbReference type="Proteomes" id="UP000291483"/>
    </source>
</evidence>
<sequence length="421" mass="44557">MSTGPGDETGQEPPVVPTTLPATSPFGITVPVNVIPDRELGIGHHGAHSALDAPLPPGVTIDTDTGATVMWAPPEPKPPATPSTLLRVAAIWGGLALLLILAMAAGIGALNRDLYSASGFVKQYLSALSRSDAEAALSFPGVEPKPTELAAAGLPTKLPHTLLRDSVMRAPKDARVTDVDRGEDGVQKVTVEYTLDGTKAQSVFEVERTGTNFGVFDEWRFASSPLAVLSVNVLHDAEFTVNGLTLDTRAHHEADAEPTFSNSASYLAFSPSSYELSKDSRLLAAAPVTVPVTQSGVTEATVDVQPTDEFVHDVQQDLNGWLDNTCASQTVLMPTGCPFGVTIDDRVTSEPVWTITEYPVVTLTATDSNFAMPQTPAVAHVQVEVQSLFDGEVSTLDQDEPFSMALTVTLSPSGQPQIILH</sequence>
<keyword evidence="2" id="KW-1133">Transmembrane helix</keyword>
<evidence type="ECO:0000313" key="3">
    <source>
        <dbReference type="EMBL" id="RZU67025.1"/>
    </source>
</evidence>
<dbReference type="AlphaFoldDB" id="A0A4Q8ASA3"/>
<dbReference type="Proteomes" id="UP000291483">
    <property type="component" value="Unassembled WGS sequence"/>
</dbReference>
<protein>
    <submittedName>
        <fullName evidence="3">Uncharacterized protein</fullName>
    </submittedName>
</protein>
<name>A0A4Q8ASA3_9MICO</name>
<evidence type="ECO:0000256" key="1">
    <source>
        <dbReference type="SAM" id="MobiDB-lite"/>
    </source>
</evidence>
<dbReference type="RefSeq" id="WP_130507129.1">
    <property type="nucleotide sequence ID" value="NZ_SHLC01000001.1"/>
</dbReference>
<evidence type="ECO:0000256" key="2">
    <source>
        <dbReference type="SAM" id="Phobius"/>
    </source>
</evidence>
<gene>
    <name evidence="3" type="ORF">EV379_3400</name>
</gene>